<gene>
    <name evidence="2" type="ORF">JFN94_03955</name>
</gene>
<dbReference type="InterPro" id="IPR016918">
    <property type="entry name" value="UCP029394"/>
</dbReference>
<protein>
    <submittedName>
        <fullName evidence="2">Nuclear transport factor 2 family protein</fullName>
    </submittedName>
</protein>
<organism evidence="2 3">
    <name type="scientific">Burkholderia anthina</name>
    <dbReference type="NCBI Taxonomy" id="179879"/>
    <lineage>
        <taxon>Bacteria</taxon>
        <taxon>Pseudomonadati</taxon>
        <taxon>Pseudomonadota</taxon>
        <taxon>Betaproteobacteria</taxon>
        <taxon>Burkholderiales</taxon>
        <taxon>Burkholderiaceae</taxon>
        <taxon>Burkholderia</taxon>
        <taxon>Burkholderia cepacia complex</taxon>
    </lineage>
</organism>
<reference evidence="2 3" key="1">
    <citation type="submission" date="2020-12" db="EMBL/GenBank/DDBJ databases">
        <title>Complete genome sequence of Burkholderia anthina BJQ0011.</title>
        <authorList>
            <person name="Xu Y."/>
        </authorList>
    </citation>
    <scope>NUCLEOTIDE SEQUENCE [LARGE SCALE GENOMIC DNA]</scope>
    <source>
        <strain evidence="2 3">BJQ0011</strain>
    </source>
</reference>
<dbReference type="RefSeq" id="WP_124830234.1">
    <property type="nucleotide sequence ID" value="NZ_CADEPR010000033.1"/>
</dbReference>
<dbReference type="InterPro" id="IPR032710">
    <property type="entry name" value="NTF2-like_dom_sf"/>
</dbReference>
<proteinExistence type="predicted"/>
<accession>A0A7T6VG88</accession>
<dbReference type="PIRSF" id="PIRSF029394">
    <property type="entry name" value="UCP029394"/>
    <property type="match status" value="1"/>
</dbReference>
<dbReference type="InterPro" id="IPR037401">
    <property type="entry name" value="SnoaL-like"/>
</dbReference>
<dbReference type="AlphaFoldDB" id="A0A7T6VG88"/>
<evidence type="ECO:0000313" key="3">
    <source>
        <dbReference type="Proteomes" id="UP000596205"/>
    </source>
</evidence>
<dbReference type="EMBL" id="CP066769">
    <property type="protein sequence ID" value="QQK03335.1"/>
    <property type="molecule type" value="Genomic_DNA"/>
</dbReference>
<sequence>MSDHQAYLDALDTSLVVIERWLSGVDTSPAALDALIALFSDDFTMIMTDGRALDRDGTRALFATLGGVKPGLRIALSEIRVLAADASHAVLTYFEAQHAASGELPARRATAVFERDAAGVVRWTHLQETTCAAQASRAD</sequence>
<evidence type="ECO:0000313" key="2">
    <source>
        <dbReference type="EMBL" id="QQK03335.1"/>
    </source>
</evidence>
<feature type="domain" description="SnoaL-like" evidence="1">
    <location>
        <begin position="31"/>
        <end position="127"/>
    </location>
</feature>
<dbReference type="KEGG" id="bann:JFN94_03955"/>
<dbReference type="Gene3D" id="3.10.450.50">
    <property type="match status" value="1"/>
</dbReference>
<name>A0A7T6VG88_9BURK</name>
<dbReference type="SUPFAM" id="SSF54427">
    <property type="entry name" value="NTF2-like"/>
    <property type="match status" value="1"/>
</dbReference>
<dbReference type="Pfam" id="PF13474">
    <property type="entry name" value="SnoaL_3"/>
    <property type="match status" value="1"/>
</dbReference>
<evidence type="ECO:0000259" key="1">
    <source>
        <dbReference type="Pfam" id="PF13474"/>
    </source>
</evidence>
<dbReference type="Proteomes" id="UP000596205">
    <property type="component" value="Chromosome 1"/>
</dbReference>